<dbReference type="Proteomes" id="UP000256297">
    <property type="component" value="Chromosome CBM2589_b"/>
</dbReference>
<reference evidence="1" key="1">
    <citation type="submission" date="2018-01" db="EMBL/GenBank/DDBJ databases">
        <authorList>
            <person name="Clerissi C."/>
        </authorList>
    </citation>
    <scope>NUCLEOTIDE SEQUENCE</scope>
    <source>
        <strain evidence="1">Cupriavidus taiwanensis STM 3521</strain>
    </source>
</reference>
<comment type="caution">
    <text evidence="1">The sequence shown here is derived from an EMBL/GenBank/DDBJ whole genome shotgun (WGS) entry which is preliminary data.</text>
</comment>
<accession>A0A375BGZ4</accession>
<proteinExistence type="predicted"/>
<organism evidence="1">
    <name type="scientific">Cupriavidus taiwanensis</name>
    <dbReference type="NCBI Taxonomy" id="164546"/>
    <lineage>
        <taxon>Bacteria</taxon>
        <taxon>Pseudomonadati</taxon>
        <taxon>Pseudomonadota</taxon>
        <taxon>Betaproteobacteria</taxon>
        <taxon>Burkholderiales</taxon>
        <taxon>Burkholderiaceae</taxon>
        <taxon>Cupriavidus</taxon>
    </lineage>
</organism>
<sequence>MRQRQRGCGQESCALQSPTAVAGGRVCPGRSVIQAIDNETARPHGIAFAVQAIAWRRPAALPSGQRRGAGLRGPGVCWCSLDTAAPMRELPQGAGLRQAEGRIVGRGQARRMRQRSRFGLPAGRFPGPVPRCRA</sequence>
<dbReference type="EMBL" id="OFSP01000004">
    <property type="protein sequence ID" value="SOY44281.1"/>
    <property type="molecule type" value="Genomic_DNA"/>
</dbReference>
<dbReference type="AlphaFoldDB" id="A0A375BGZ4"/>
<name>A0A375BGZ4_9BURK</name>
<evidence type="ECO:0000313" key="1">
    <source>
        <dbReference type="EMBL" id="SOY44281.1"/>
    </source>
</evidence>
<gene>
    <name evidence="1" type="ORF">CBM2589_B120244</name>
</gene>
<protein>
    <submittedName>
        <fullName evidence="1">Uncharacterized protein</fullName>
    </submittedName>
</protein>